<name>A0ABV2SL30_9GAMM</name>
<keyword evidence="3" id="KW-1185">Reference proteome</keyword>
<evidence type="ECO:0000313" key="2">
    <source>
        <dbReference type="EMBL" id="MET4758486.1"/>
    </source>
</evidence>
<evidence type="ECO:0000313" key="3">
    <source>
        <dbReference type="Proteomes" id="UP001549366"/>
    </source>
</evidence>
<evidence type="ECO:0000256" key="1">
    <source>
        <dbReference type="SAM" id="MobiDB-lite"/>
    </source>
</evidence>
<feature type="region of interest" description="Disordered" evidence="1">
    <location>
        <begin position="135"/>
        <end position="165"/>
    </location>
</feature>
<organism evidence="2 3">
    <name type="scientific">Endozoicomonas lisbonensis</name>
    <dbReference type="NCBI Taxonomy" id="3120522"/>
    <lineage>
        <taxon>Bacteria</taxon>
        <taxon>Pseudomonadati</taxon>
        <taxon>Pseudomonadota</taxon>
        <taxon>Gammaproteobacteria</taxon>
        <taxon>Oceanospirillales</taxon>
        <taxon>Endozoicomonadaceae</taxon>
        <taxon>Endozoicomonas</taxon>
    </lineage>
</organism>
<proteinExistence type="predicted"/>
<dbReference type="Proteomes" id="UP001549366">
    <property type="component" value="Unassembled WGS sequence"/>
</dbReference>
<dbReference type="EMBL" id="JBEWTB010000002">
    <property type="protein sequence ID" value="MET4758486.1"/>
    <property type="molecule type" value="Genomic_DNA"/>
</dbReference>
<reference evidence="2 3" key="1">
    <citation type="submission" date="2024-06" db="EMBL/GenBank/DDBJ databases">
        <title>Genomic Encyclopedia of Type Strains, Phase V (KMG-V): Genome sequencing to study the core and pangenomes of soil and plant-associated prokaryotes.</title>
        <authorList>
            <person name="Whitman W."/>
        </authorList>
    </citation>
    <scope>NUCLEOTIDE SEQUENCE [LARGE SCALE GENOMIC DNA]</scope>
    <source>
        <strain evidence="2 3">NE40</strain>
    </source>
</reference>
<gene>
    <name evidence="2" type="ORF">V5J35_003678</name>
</gene>
<dbReference type="RefSeq" id="WP_354008567.1">
    <property type="nucleotide sequence ID" value="NZ_JBEWTA010000001.1"/>
</dbReference>
<comment type="caution">
    <text evidence="2">The sequence shown here is derived from an EMBL/GenBank/DDBJ whole genome shotgun (WGS) entry which is preliminary data.</text>
</comment>
<sequence>MHMAMESGATTQEHYLQMFHQFDITAKKVEVFRNTDLSVNGHVSDAEQWLIESYPRYDVDILDRGEEIGLGMHINQFRKKAKPYPGAKRQVSFLPMSRMVDDWLYRFARGLSQWSHPGTKGGDFPNPYAAEVCSAQKQARTRDEGNTTLPDNVISLEQVRRNKKR</sequence>
<protein>
    <submittedName>
        <fullName evidence="2">Uncharacterized protein</fullName>
    </submittedName>
</protein>
<accession>A0ABV2SL30</accession>